<dbReference type="Gene3D" id="3.40.50.720">
    <property type="entry name" value="NAD(P)-binding Rossmann-like Domain"/>
    <property type="match status" value="1"/>
</dbReference>
<gene>
    <name evidence="2" type="ORF">C0081_18960</name>
</gene>
<dbReference type="PANTHER" id="PTHR47129:SF1">
    <property type="entry name" value="NMRA-LIKE DOMAIN-CONTAINING PROTEIN"/>
    <property type="match status" value="1"/>
</dbReference>
<dbReference type="OrthoDB" id="7771794at2"/>
<accession>A0A2N5XMQ1</accession>
<keyword evidence="3" id="KW-1185">Reference proteome</keyword>
<evidence type="ECO:0000313" key="3">
    <source>
        <dbReference type="Proteomes" id="UP000234881"/>
    </source>
</evidence>
<dbReference type="InterPro" id="IPR036291">
    <property type="entry name" value="NAD(P)-bd_dom_sf"/>
</dbReference>
<name>A0A2N5XMQ1_9HYPH</name>
<comment type="caution">
    <text evidence="2">The sequence shown here is derived from an EMBL/GenBank/DDBJ whole genome shotgun (WGS) entry which is preliminary data.</text>
</comment>
<evidence type="ECO:0000259" key="1">
    <source>
        <dbReference type="Pfam" id="PF05368"/>
    </source>
</evidence>
<dbReference type="Proteomes" id="UP000234881">
    <property type="component" value="Unassembled WGS sequence"/>
</dbReference>
<protein>
    <submittedName>
        <fullName evidence="2">NAD(P)-dependent oxidoreductase</fullName>
    </submittedName>
</protein>
<sequence length="287" mass="30825">MFVVTGASGKLGGFIVEALLRLVPAEMVGVSVRDPAKLSQLAARGVRVRRGDYNDADSLRSAWEGAERLLLVSSNAAAAGGNALNQHQTAIAVAKELGVKRLLYTSQVSSNLQSHFPPGRDHAATEAMLAHSGLAWTALRHGFYTDSAISMHASGIESRSLTGPEDGKVAWTTHEDLSEVDALFLSGRETIEGPTPPLTGSEALDMGDLARLAGEVVGQTIERRFISEDTMVENARSHGLPESVIRVMTGYYRAAREGEFATIDPTMKRLLGREPQHIKDALVRKLG</sequence>
<organism evidence="2 3">
    <name type="scientific">Cohaesibacter celericrescens</name>
    <dbReference type="NCBI Taxonomy" id="2067669"/>
    <lineage>
        <taxon>Bacteria</taxon>
        <taxon>Pseudomonadati</taxon>
        <taxon>Pseudomonadota</taxon>
        <taxon>Alphaproteobacteria</taxon>
        <taxon>Hyphomicrobiales</taxon>
        <taxon>Cohaesibacteraceae</taxon>
    </lineage>
</organism>
<proteinExistence type="predicted"/>
<dbReference type="SUPFAM" id="SSF51735">
    <property type="entry name" value="NAD(P)-binding Rossmann-fold domains"/>
    <property type="match status" value="1"/>
</dbReference>
<feature type="domain" description="NmrA-like" evidence="1">
    <location>
        <begin position="3"/>
        <end position="268"/>
    </location>
</feature>
<dbReference type="EMBL" id="PKUQ01000047">
    <property type="protein sequence ID" value="PLW75720.1"/>
    <property type="molecule type" value="Genomic_DNA"/>
</dbReference>
<reference evidence="2 3" key="1">
    <citation type="submission" date="2018-01" db="EMBL/GenBank/DDBJ databases">
        <title>The draft genome sequence of Cohaesibacter sp. H1304.</title>
        <authorList>
            <person name="Wang N.-N."/>
            <person name="Du Z.-J."/>
        </authorList>
    </citation>
    <scope>NUCLEOTIDE SEQUENCE [LARGE SCALE GENOMIC DNA]</scope>
    <source>
        <strain evidence="2 3">H1304</strain>
    </source>
</reference>
<evidence type="ECO:0000313" key="2">
    <source>
        <dbReference type="EMBL" id="PLW75720.1"/>
    </source>
</evidence>
<dbReference type="Gene3D" id="3.90.25.10">
    <property type="entry name" value="UDP-galactose 4-epimerase, domain 1"/>
    <property type="match status" value="1"/>
</dbReference>
<dbReference type="RefSeq" id="WP_101535422.1">
    <property type="nucleotide sequence ID" value="NZ_PKUQ01000047.1"/>
</dbReference>
<dbReference type="AlphaFoldDB" id="A0A2N5XMQ1"/>
<dbReference type="InterPro" id="IPR052718">
    <property type="entry name" value="NmrA-type_oxidoreductase"/>
</dbReference>
<dbReference type="PANTHER" id="PTHR47129">
    <property type="entry name" value="QUINONE OXIDOREDUCTASE 2"/>
    <property type="match status" value="1"/>
</dbReference>
<dbReference type="InterPro" id="IPR008030">
    <property type="entry name" value="NmrA-like"/>
</dbReference>
<dbReference type="Pfam" id="PF05368">
    <property type="entry name" value="NmrA"/>
    <property type="match status" value="1"/>
</dbReference>